<evidence type="ECO:0000256" key="1">
    <source>
        <dbReference type="SAM" id="SignalP"/>
    </source>
</evidence>
<keyword evidence="2" id="KW-1185">Reference proteome</keyword>
<evidence type="ECO:0000313" key="2">
    <source>
        <dbReference type="Proteomes" id="UP000035642"/>
    </source>
</evidence>
<reference evidence="3" key="2">
    <citation type="submission" date="2017-02" db="UniProtKB">
        <authorList>
            <consortium name="WormBaseParasite"/>
        </authorList>
    </citation>
    <scope>IDENTIFICATION</scope>
</reference>
<sequence>MNSLANVAKLLALLISLLTNVSTVLGLWDDATWAKPQTSSWRAGQQRCGKVW</sequence>
<accession>A0A0K0D3D4</accession>
<feature type="signal peptide" evidence="1">
    <location>
        <begin position="1"/>
        <end position="26"/>
    </location>
</feature>
<dbReference type="AlphaFoldDB" id="A0A0K0D3D4"/>
<reference evidence="2" key="1">
    <citation type="submission" date="2012-09" db="EMBL/GenBank/DDBJ databases">
        <authorList>
            <person name="Martin A.A."/>
        </authorList>
    </citation>
    <scope>NUCLEOTIDE SEQUENCE</scope>
</reference>
<name>A0A0K0D3D4_ANGCA</name>
<dbReference type="WBParaSite" id="ACAC_0000457901-mRNA-1">
    <property type="protein sequence ID" value="ACAC_0000457901-mRNA-1"/>
    <property type="gene ID" value="ACAC_0000457901"/>
</dbReference>
<proteinExistence type="predicted"/>
<protein>
    <submittedName>
        <fullName evidence="3">Inner membrane protein</fullName>
    </submittedName>
</protein>
<keyword evidence="1" id="KW-0732">Signal</keyword>
<organism evidence="2 3">
    <name type="scientific">Angiostrongylus cantonensis</name>
    <name type="common">Rat lungworm</name>
    <dbReference type="NCBI Taxonomy" id="6313"/>
    <lineage>
        <taxon>Eukaryota</taxon>
        <taxon>Metazoa</taxon>
        <taxon>Ecdysozoa</taxon>
        <taxon>Nematoda</taxon>
        <taxon>Chromadorea</taxon>
        <taxon>Rhabditida</taxon>
        <taxon>Rhabditina</taxon>
        <taxon>Rhabditomorpha</taxon>
        <taxon>Strongyloidea</taxon>
        <taxon>Metastrongylidae</taxon>
        <taxon>Angiostrongylus</taxon>
    </lineage>
</organism>
<feature type="chain" id="PRO_5005326395" evidence="1">
    <location>
        <begin position="27"/>
        <end position="52"/>
    </location>
</feature>
<evidence type="ECO:0000313" key="3">
    <source>
        <dbReference type="WBParaSite" id="ACAC_0000457901-mRNA-1"/>
    </source>
</evidence>
<dbReference type="Proteomes" id="UP000035642">
    <property type="component" value="Unassembled WGS sequence"/>
</dbReference>